<dbReference type="InterPro" id="IPR010982">
    <property type="entry name" value="Lambda_DNA-bd_dom_sf"/>
</dbReference>
<reference evidence="2 3" key="1">
    <citation type="submission" date="2021-03" db="EMBL/GenBank/DDBJ databases">
        <title>Antimicrobial resistance genes in bacteria isolated from Japanese honey, and their potential for conferring macrolide and lincosamide resistance in the American foulbrood pathogen Paenibacillus larvae.</title>
        <authorList>
            <person name="Okamoto M."/>
            <person name="Kumagai M."/>
            <person name="Kanamori H."/>
            <person name="Takamatsu D."/>
        </authorList>
    </citation>
    <scope>NUCLEOTIDE SEQUENCE [LARGE SCALE GENOMIC DNA]</scope>
    <source>
        <strain evidence="2 3">J1TS3</strain>
    </source>
</reference>
<protein>
    <recommendedName>
        <fullName evidence="1">HTH cro/C1-type domain-containing protein</fullName>
    </recommendedName>
</protein>
<proteinExistence type="predicted"/>
<dbReference type="Proteomes" id="UP000680279">
    <property type="component" value="Unassembled WGS sequence"/>
</dbReference>
<dbReference type="CDD" id="cd00093">
    <property type="entry name" value="HTH_XRE"/>
    <property type="match status" value="1"/>
</dbReference>
<organism evidence="2 3">
    <name type="scientific">Siminovitchia fordii</name>
    <dbReference type="NCBI Taxonomy" id="254759"/>
    <lineage>
        <taxon>Bacteria</taxon>
        <taxon>Bacillati</taxon>
        <taxon>Bacillota</taxon>
        <taxon>Bacilli</taxon>
        <taxon>Bacillales</taxon>
        <taxon>Bacillaceae</taxon>
        <taxon>Siminovitchia</taxon>
    </lineage>
</organism>
<evidence type="ECO:0000259" key="1">
    <source>
        <dbReference type="PROSITE" id="PS50943"/>
    </source>
</evidence>
<feature type="domain" description="HTH cro/C1-type" evidence="1">
    <location>
        <begin position="7"/>
        <end position="38"/>
    </location>
</feature>
<dbReference type="EMBL" id="BOQT01000018">
    <property type="protein sequence ID" value="GIN22638.1"/>
    <property type="molecule type" value="Genomic_DNA"/>
</dbReference>
<dbReference type="Gene3D" id="1.10.260.40">
    <property type="entry name" value="lambda repressor-like DNA-binding domains"/>
    <property type="match status" value="1"/>
</dbReference>
<accession>A0ABQ4KBX3</accession>
<evidence type="ECO:0000313" key="2">
    <source>
        <dbReference type="EMBL" id="GIN22638.1"/>
    </source>
</evidence>
<comment type="caution">
    <text evidence="2">The sequence shown here is derived from an EMBL/GenBank/DDBJ whole genome shotgun (WGS) entry which is preliminary data.</text>
</comment>
<sequence>MNKGKELKIKRVILDIKATEVAQYLGVSKSYISKMENNVQGIPQHIYDRWSEYLGVK</sequence>
<gene>
    <name evidence="2" type="ORF">J1TS3_37720</name>
</gene>
<keyword evidence="3" id="KW-1185">Reference proteome</keyword>
<dbReference type="RefSeq" id="WP_212963750.1">
    <property type="nucleotide sequence ID" value="NZ_BOQT01000018.1"/>
</dbReference>
<name>A0ABQ4KBX3_9BACI</name>
<dbReference type="SUPFAM" id="SSF47413">
    <property type="entry name" value="lambda repressor-like DNA-binding domains"/>
    <property type="match status" value="1"/>
</dbReference>
<dbReference type="Pfam" id="PF01381">
    <property type="entry name" value="HTH_3"/>
    <property type="match status" value="1"/>
</dbReference>
<dbReference type="InterPro" id="IPR001387">
    <property type="entry name" value="Cro/C1-type_HTH"/>
</dbReference>
<evidence type="ECO:0000313" key="3">
    <source>
        <dbReference type="Proteomes" id="UP000680279"/>
    </source>
</evidence>
<dbReference type="PROSITE" id="PS50943">
    <property type="entry name" value="HTH_CROC1"/>
    <property type="match status" value="1"/>
</dbReference>